<evidence type="ECO:0000313" key="1">
    <source>
        <dbReference type="EMBL" id="GMS93162.1"/>
    </source>
</evidence>
<evidence type="ECO:0008006" key="3">
    <source>
        <dbReference type="Google" id="ProtNLM"/>
    </source>
</evidence>
<sequence length="119" mass="12746">KWKQSGAKNVRSGSPLGCKSTVSISSKNGWITRVKSSVVSKRPSISSCSASWYFLVSVVMSTLASSSHWHSILCVMSQNFLSASTLRSSDTSTIPSSTTTVLSRLSLRTCTAAPILSRK</sequence>
<dbReference type="AlphaFoldDB" id="A0AAV5TC76"/>
<dbReference type="EMBL" id="BTSX01000004">
    <property type="protein sequence ID" value="GMS93162.1"/>
    <property type="molecule type" value="Genomic_DNA"/>
</dbReference>
<name>A0AAV5TC76_9BILA</name>
<comment type="caution">
    <text evidence="1">The sequence shown here is derived from an EMBL/GenBank/DDBJ whole genome shotgun (WGS) entry which is preliminary data.</text>
</comment>
<organism evidence="1 2">
    <name type="scientific">Pristionchus entomophagus</name>
    <dbReference type="NCBI Taxonomy" id="358040"/>
    <lineage>
        <taxon>Eukaryota</taxon>
        <taxon>Metazoa</taxon>
        <taxon>Ecdysozoa</taxon>
        <taxon>Nematoda</taxon>
        <taxon>Chromadorea</taxon>
        <taxon>Rhabditida</taxon>
        <taxon>Rhabditina</taxon>
        <taxon>Diplogasteromorpha</taxon>
        <taxon>Diplogasteroidea</taxon>
        <taxon>Neodiplogasteridae</taxon>
        <taxon>Pristionchus</taxon>
    </lineage>
</organism>
<proteinExistence type="predicted"/>
<evidence type="ECO:0000313" key="2">
    <source>
        <dbReference type="Proteomes" id="UP001432027"/>
    </source>
</evidence>
<gene>
    <name evidence="1" type="ORF">PENTCL1PPCAC_15337</name>
</gene>
<dbReference type="Proteomes" id="UP001432027">
    <property type="component" value="Unassembled WGS sequence"/>
</dbReference>
<accession>A0AAV5TC76</accession>
<protein>
    <recommendedName>
        <fullName evidence="3">Ribosomal protein</fullName>
    </recommendedName>
</protein>
<keyword evidence="2" id="KW-1185">Reference proteome</keyword>
<reference evidence="1" key="1">
    <citation type="submission" date="2023-10" db="EMBL/GenBank/DDBJ databases">
        <title>Genome assembly of Pristionchus species.</title>
        <authorList>
            <person name="Yoshida K."/>
            <person name="Sommer R.J."/>
        </authorList>
    </citation>
    <scope>NUCLEOTIDE SEQUENCE</scope>
    <source>
        <strain evidence="1">RS0144</strain>
    </source>
</reference>
<feature type="non-terminal residue" evidence="1">
    <location>
        <position position="1"/>
    </location>
</feature>